<name>U2KY86_9FIRM</name>
<dbReference type="PATRIC" id="fig|411473.3.peg.255"/>
<proteinExistence type="predicted"/>
<reference evidence="1 2" key="1">
    <citation type="submission" date="2013-07" db="EMBL/GenBank/DDBJ databases">
        <authorList>
            <person name="Weinstock G."/>
            <person name="Sodergren E."/>
            <person name="Wylie T."/>
            <person name="Fulton L."/>
            <person name="Fulton R."/>
            <person name="Fronick C."/>
            <person name="O'Laughlin M."/>
            <person name="Godfrey J."/>
            <person name="Miner T."/>
            <person name="Herter B."/>
            <person name="Appelbaum E."/>
            <person name="Cordes M."/>
            <person name="Lek S."/>
            <person name="Wollam A."/>
            <person name="Pepin K.H."/>
            <person name="Palsikar V.B."/>
            <person name="Mitreva M."/>
            <person name="Wilson R.K."/>
        </authorList>
    </citation>
    <scope>NUCLEOTIDE SEQUENCE [LARGE SCALE GENOMIC DNA]</scope>
    <source>
        <strain evidence="1 2">ATCC 27760</strain>
    </source>
</reference>
<gene>
    <name evidence="1" type="ORF">RUMCAL_00329</name>
</gene>
<sequence>MEESIMSESINCSILSDAAKFLKQLSETFFKLIDKICDSGLMSDVKQGKDGEVTSKLHIGGDVAECTMKPNEKHKGAWDVEIIPKGKKKITLTNIPEKNFQDELLKTLREVYPDAEFQEVKSAHSMKVKLQKIVSAKEISVRCVGINANYTPAQTLDDLCNVLNDDAFLDMIPEDLAMFEITDLGDDYVIDVTDDFECDIDLSVVTSCALTALIAVMNEIWSGGSDNATLTTYRDMLIADLDDLSKYTDTAISYNSADLSCTQAYPAIQDYISALQYYSCNVSSECADPVESILDNLAEKWESITLDDCGDDNVVWE</sequence>
<dbReference type="AlphaFoldDB" id="U2KY86"/>
<keyword evidence="2" id="KW-1185">Reference proteome</keyword>
<protein>
    <submittedName>
        <fullName evidence="1">Uncharacterized protein</fullName>
    </submittedName>
</protein>
<organism evidence="1 2">
    <name type="scientific">Ruminococcus callidus ATCC 27760</name>
    <dbReference type="NCBI Taxonomy" id="411473"/>
    <lineage>
        <taxon>Bacteria</taxon>
        <taxon>Bacillati</taxon>
        <taxon>Bacillota</taxon>
        <taxon>Clostridia</taxon>
        <taxon>Eubacteriales</taxon>
        <taxon>Oscillospiraceae</taxon>
        <taxon>Ruminococcus</taxon>
    </lineage>
</organism>
<dbReference type="Proteomes" id="UP000016662">
    <property type="component" value="Unassembled WGS sequence"/>
</dbReference>
<evidence type="ECO:0000313" key="2">
    <source>
        <dbReference type="Proteomes" id="UP000016662"/>
    </source>
</evidence>
<dbReference type="HOGENOM" id="CLU_876852_0_0_9"/>
<comment type="caution">
    <text evidence="1">The sequence shown here is derived from an EMBL/GenBank/DDBJ whole genome shotgun (WGS) entry which is preliminary data.</text>
</comment>
<accession>U2KY86</accession>
<dbReference type="EMBL" id="AWVF01000031">
    <property type="protein sequence ID" value="ERJ97257.1"/>
    <property type="molecule type" value="Genomic_DNA"/>
</dbReference>
<evidence type="ECO:0000313" key="1">
    <source>
        <dbReference type="EMBL" id="ERJ97257.1"/>
    </source>
</evidence>
<dbReference type="STRING" id="411473.RUMCAL_00329"/>